<dbReference type="Proteomes" id="UP001600943">
    <property type="component" value="Unassembled WGS sequence"/>
</dbReference>
<evidence type="ECO:0000313" key="1">
    <source>
        <dbReference type="EMBL" id="GAA6410200.1"/>
    </source>
</evidence>
<comment type="caution">
    <text evidence="1">The sequence shown here is derived from an EMBL/GenBank/DDBJ whole genome shotgun (WGS) entry which is preliminary data.</text>
</comment>
<organism evidence="1 2">
    <name type="scientific">Blautia hominis</name>
    <dbReference type="NCBI Taxonomy" id="2025493"/>
    <lineage>
        <taxon>Bacteria</taxon>
        <taxon>Bacillati</taxon>
        <taxon>Bacillota</taxon>
        <taxon>Clostridia</taxon>
        <taxon>Lachnospirales</taxon>
        <taxon>Lachnospiraceae</taxon>
        <taxon>Blautia</taxon>
    </lineage>
</organism>
<reference evidence="1 2" key="1">
    <citation type="submission" date="2024-04" db="EMBL/GenBank/DDBJ databases">
        <title>Defined microbial consortia suppress multidrug-resistant proinflammatory Enterobacteriaceae via ecological control.</title>
        <authorList>
            <person name="Furuichi M."/>
            <person name="Kawaguchi T."/>
            <person name="Pust M."/>
            <person name="Yasuma K."/>
            <person name="Plichta D."/>
            <person name="Hasegawa N."/>
            <person name="Ohya T."/>
            <person name="Bhattarai S."/>
            <person name="Sasajima S."/>
            <person name="Aoto Y."/>
            <person name="Tuganbaev T."/>
            <person name="Yaginuma M."/>
            <person name="Ueda M."/>
            <person name="Okahashi N."/>
            <person name="Amafuji K."/>
            <person name="Kiridooshi Y."/>
            <person name="Sugita K."/>
            <person name="Strazar M."/>
            <person name="Skelly A."/>
            <person name="Suda W."/>
            <person name="Hattori M."/>
            <person name="Nakamoto N."/>
            <person name="Caballero S."/>
            <person name="Norman J."/>
            <person name="Olle B."/>
            <person name="Tanoue T."/>
            <person name="Arita M."/>
            <person name="Bucci V."/>
            <person name="Atarashi K."/>
            <person name="Xavier R."/>
            <person name="Honda K."/>
        </authorList>
    </citation>
    <scope>NUCLEOTIDE SEQUENCE [LARGE SCALE GENOMIC DNA]</scope>
    <source>
        <strain evidence="2">k04-0078-D8-1</strain>
    </source>
</reference>
<dbReference type="RefSeq" id="WP_390408448.1">
    <property type="nucleotide sequence ID" value="NZ_BAABYW010000001.1"/>
</dbReference>
<evidence type="ECO:0000313" key="2">
    <source>
        <dbReference type="Proteomes" id="UP001600943"/>
    </source>
</evidence>
<name>A0ABQ0BFF3_9FIRM</name>
<keyword evidence="2" id="KW-1185">Reference proteome</keyword>
<accession>A0ABQ0BFF3</accession>
<dbReference type="EMBL" id="BAABYW010000001">
    <property type="protein sequence ID" value="GAA6410200.1"/>
    <property type="molecule type" value="Genomic_DNA"/>
</dbReference>
<protein>
    <submittedName>
        <fullName evidence="1">Uncharacterized protein</fullName>
    </submittedName>
</protein>
<sequence length="117" mass="12810">MGTGNNSGGDKKVNSETALDYKDKITEKNGKYFTDKSTLDEIGKIESEGVDFSKLDRVLQSSRPSSEGGSGTSNVYKYSDSEGTRFIIHEVTDADGDIIHRDFDAVRIPSGQIILKE</sequence>
<proteinExistence type="predicted"/>
<gene>
    <name evidence="1" type="ORF">K040078D81_43170</name>
</gene>